<evidence type="ECO:0000256" key="3">
    <source>
        <dbReference type="ARBA" id="ARBA00022989"/>
    </source>
</evidence>
<proteinExistence type="predicted"/>
<keyword evidence="3 5" id="KW-1133">Transmembrane helix</keyword>
<dbReference type="InterPro" id="IPR010432">
    <property type="entry name" value="RDD"/>
</dbReference>
<keyword evidence="4 5" id="KW-0472">Membrane</keyword>
<evidence type="ECO:0000259" key="6">
    <source>
        <dbReference type="Pfam" id="PF06271"/>
    </source>
</evidence>
<feature type="transmembrane region" description="Helical" evidence="5">
    <location>
        <begin position="101"/>
        <end position="122"/>
    </location>
</feature>
<keyword evidence="2 5" id="KW-0812">Transmembrane</keyword>
<evidence type="ECO:0000256" key="4">
    <source>
        <dbReference type="ARBA" id="ARBA00023136"/>
    </source>
</evidence>
<gene>
    <name evidence="7" type="ORF">NDI38_07195</name>
</gene>
<dbReference type="Proteomes" id="UP001476950">
    <property type="component" value="Unassembled WGS sequence"/>
</dbReference>
<sequence>MTARSTSYKPSGSQTRPWLRWAARSFDFFLFSFLVGIVLELIYPSALNIPALDILLIFVYVFVEPTMLCSWGTTPGKALFKIRLRRQNETKLNYLQALSRSFSVWIKGLGLGVPFISLFTLLNSYNCLTNEGITSWDRDGGFSVSHQIISLLRTILIVLLFLLFLVPIAVRIIADISSLGVLQ</sequence>
<name>A0ABV0KG95_9CYAN</name>
<dbReference type="Pfam" id="PF06271">
    <property type="entry name" value="RDD"/>
    <property type="match status" value="1"/>
</dbReference>
<reference evidence="7 8" key="1">
    <citation type="submission" date="2022-04" db="EMBL/GenBank/DDBJ databases">
        <title>Positive selection, recombination, and allopatry shape intraspecific diversity of widespread and dominant cyanobacteria.</title>
        <authorList>
            <person name="Wei J."/>
            <person name="Shu W."/>
            <person name="Hu C."/>
        </authorList>
    </citation>
    <scope>NUCLEOTIDE SEQUENCE [LARGE SCALE GENOMIC DNA]</scope>
    <source>
        <strain evidence="7 8">AS-A4</strain>
    </source>
</reference>
<evidence type="ECO:0000313" key="8">
    <source>
        <dbReference type="Proteomes" id="UP001476950"/>
    </source>
</evidence>
<evidence type="ECO:0000256" key="1">
    <source>
        <dbReference type="ARBA" id="ARBA00004141"/>
    </source>
</evidence>
<accession>A0ABV0KG95</accession>
<comment type="caution">
    <text evidence="7">The sequence shown here is derived from an EMBL/GenBank/DDBJ whole genome shotgun (WGS) entry which is preliminary data.</text>
</comment>
<feature type="domain" description="RDD" evidence="6">
    <location>
        <begin position="17"/>
        <end position="128"/>
    </location>
</feature>
<feature type="transmembrane region" description="Helical" evidence="5">
    <location>
        <begin position="21"/>
        <end position="43"/>
    </location>
</feature>
<feature type="transmembrane region" description="Helical" evidence="5">
    <location>
        <begin position="151"/>
        <end position="174"/>
    </location>
</feature>
<keyword evidence="8" id="KW-1185">Reference proteome</keyword>
<feature type="transmembrane region" description="Helical" evidence="5">
    <location>
        <begin position="55"/>
        <end position="80"/>
    </location>
</feature>
<evidence type="ECO:0000256" key="2">
    <source>
        <dbReference type="ARBA" id="ARBA00022692"/>
    </source>
</evidence>
<dbReference type="RefSeq" id="WP_190454885.1">
    <property type="nucleotide sequence ID" value="NZ_JAMPLM010000004.1"/>
</dbReference>
<dbReference type="EMBL" id="JAMPLM010000004">
    <property type="protein sequence ID" value="MEP1058224.1"/>
    <property type="molecule type" value="Genomic_DNA"/>
</dbReference>
<protein>
    <submittedName>
        <fullName evidence="7">RDD family protein</fullName>
    </submittedName>
</protein>
<organism evidence="7 8">
    <name type="scientific">Stenomitos frigidus AS-A4</name>
    <dbReference type="NCBI Taxonomy" id="2933935"/>
    <lineage>
        <taxon>Bacteria</taxon>
        <taxon>Bacillati</taxon>
        <taxon>Cyanobacteriota</taxon>
        <taxon>Cyanophyceae</taxon>
        <taxon>Leptolyngbyales</taxon>
        <taxon>Leptolyngbyaceae</taxon>
        <taxon>Stenomitos</taxon>
    </lineage>
</organism>
<comment type="subcellular location">
    <subcellularLocation>
        <location evidence="1">Membrane</location>
        <topology evidence="1">Multi-pass membrane protein</topology>
    </subcellularLocation>
</comment>
<evidence type="ECO:0000256" key="5">
    <source>
        <dbReference type="SAM" id="Phobius"/>
    </source>
</evidence>
<evidence type="ECO:0000313" key="7">
    <source>
        <dbReference type="EMBL" id="MEP1058224.1"/>
    </source>
</evidence>